<proteinExistence type="predicted"/>
<dbReference type="AlphaFoldDB" id="A0A975EQJ4"/>
<accession>A0A975EQJ4</accession>
<keyword evidence="1" id="KW-0732">Signal</keyword>
<dbReference type="KEGG" id="cact:HZ995_02175"/>
<dbReference type="Proteomes" id="UP000665026">
    <property type="component" value="Chromosome"/>
</dbReference>
<dbReference type="InterPro" id="IPR021409">
    <property type="entry name" value="DUF3047"/>
</dbReference>
<dbReference type="RefSeq" id="WP_209357051.1">
    <property type="nucleotide sequence ID" value="NZ_CP060010.1"/>
</dbReference>
<sequence>MTNLAFAALIAALPSLGAAAEIVPFDGSWKEQGFLRLFSNDYFQRGGQLDVVSDGTVSLLWRPLDRSQRSAQAASWAWRVQEGVTPTDLTFKGGDDRNLAVYFVFVDPDRAEALAGGSARRILREGSARALIYVWGGQHNRGAILLSPYSSQLRTKVLRGSGAGAHQETVDLVADYRAAFGGSPGTLVGLAVSADSDDTEGKIVASISNLILTN</sequence>
<name>A0A975EQJ4_9RHOB</name>
<reference evidence="2" key="1">
    <citation type="submission" date="2020-07" db="EMBL/GenBank/DDBJ databases">
        <title>Genome sequences of bacteria associated with the marine, planktonic diatom Thalassiosira profunda strain ECT2AJA-044.</title>
        <authorList>
            <person name="Gargas C.B."/>
            <person name="Roberts W.R."/>
            <person name="Alverson A.J."/>
        </authorList>
    </citation>
    <scope>NUCLEOTIDE SEQUENCE</scope>
    <source>
        <strain evidence="2">ECT2AJA-044</strain>
    </source>
</reference>
<feature type="signal peptide" evidence="1">
    <location>
        <begin position="1"/>
        <end position="20"/>
    </location>
</feature>
<evidence type="ECO:0000313" key="2">
    <source>
        <dbReference type="EMBL" id="QTN36350.1"/>
    </source>
</evidence>
<evidence type="ECO:0000256" key="1">
    <source>
        <dbReference type="SAM" id="SignalP"/>
    </source>
</evidence>
<dbReference type="EMBL" id="CP060010">
    <property type="protein sequence ID" value="QTN36350.1"/>
    <property type="molecule type" value="Genomic_DNA"/>
</dbReference>
<dbReference type="Pfam" id="PF11249">
    <property type="entry name" value="DUF3047"/>
    <property type="match status" value="1"/>
</dbReference>
<evidence type="ECO:0000313" key="3">
    <source>
        <dbReference type="Proteomes" id="UP000665026"/>
    </source>
</evidence>
<organism evidence="2 3">
    <name type="scientific">Cognatishimia activa</name>
    <dbReference type="NCBI Taxonomy" id="1715691"/>
    <lineage>
        <taxon>Bacteria</taxon>
        <taxon>Pseudomonadati</taxon>
        <taxon>Pseudomonadota</taxon>
        <taxon>Alphaproteobacteria</taxon>
        <taxon>Rhodobacterales</taxon>
        <taxon>Paracoccaceae</taxon>
        <taxon>Cognatishimia</taxon>
    </lineage>
</organism>
<protein>
    <submittedName>
        <fullName evidence="2">DUF3047 domain-containing protein</fullName>
    </submittedName>
</protein>
<gene>
    <name evidence="2" type="ORF">HZ995_02175</name>
</gene>
<feature type="chain" id="PRO_5036688433" evidence="1">
    <location>
        <begin position="21"/>
        <end position="214"/>
    </location>
</feature>